<evidence type="ECO:0000313" key="3">
    <source>
        <dbReference type="EMBL" id="THU38247.1"/>
    </source>
</evidence>
<dbReference type="Proteomes" id="UP000306918">
    <property type="component" value="Unassembled WGS sequence"/>
</dbReference>
<feature type="domain" description="Response regulatory" evidence="2">
    <location>
        <begin position="6"/>
        <end position="135"/>
    </location>
</feature>
<keyword evidence="1" id="KW-0597">Phosphoprotein</keyword>
<dbReference type="PANTHER" id="PTHR44520">
    <property type="entry name" value="RESPONSE REGULATOR RCP1-RELATED"/>
    <property type="match status" value="1"/>
</dbReference>
<gene>
    <name evidence="3" type="ORF">FAM09_16350</name>
</gene>
<sequence>MRKINSVLLIDDDEPTNFINKKILQSSGRVEVIHVANGGTEALRILSNNKNNLNNSFIPDVIFLDINMPAMDGWEFLIEFKKLENLKAERIIIVMLTTSLNPDDELKAKGIKEVYMYKNKPLTKDMIEEIINNNFSF</sequence>
<dbReference type="AlphaFoldDB" id="A0A4S8HRU9"/>
<dbReference type="InterPro" id="IPR052893">
    <property type="entry name" value="TCS_response_regulator"/>
</dbReference>
<dbReference type="InterPro" id="IPR001789">
    <property type="entry name" value="Sig_transdc_resp-reg_receiver"/>
</dbReference>
<dbReference type="GO" id="GO:0000160">
    <property type="term" value="P:phosphorelay signal transduction system"/>
    <property type="evidence" value="ECO:0007669"/>
    <property type="project" value="InterPro"/>
</dbReference>
<reference evidence="3 4" key="1">
    <citation type="submission" date="2019-04" db="EMBL/GenBank/DDBJ databases">
        <title>Niastella caeni sp. nov., isolated from activated sludge.</title>
        <authorList>
            <person name="Sheng M."/>
        </authorList>
    </citation>
    <scope>NUCLEOTIDE SEQUENCE [LARGE SCALE GENOMIC DNA]</scope>
    <source>
        <strain evidence="3 4">HX-2-15</strain>
    </source>
</reference>
<name>A0A4S8HRU9_9BACT</name>
<dbReference type="PANTHER" id="PTHR44520:SF2">
    <property type="entry name" value="RESPONSE REGULATOR RCP1"/>
    <property type="match status" value="1"/>
</dbReference>
<proteinExistence type="predicted"/>
<dbReference type="SUPFAM" id="SSF52172">
    <property type="entry name" value="CheY-like"/>
    <property type="match status" value="1"/>
</dbReference>
<organism evidence="3 4">
    <name type="scientific">Niastella caeni</name>
    <dbReference type="NCBI Taxonomy" id="2569763"/>
    <lineage>
        <taxon>Bacteria</taxon>
        <taxon>Pseudomonadati</taxon>
        <taxon>Bacteroidota</taxon>
        <taxon>Chitinophagia</taxon>
        <taxon>Chitinophagales</taxon>
        <taxon>Chitinophagaceae</taxon>
        <taxon>Niastella</taxon>
    </lineage>
</organism>
<dbReference type="InterPro" id="IPR011006">
    <property type="entry name" value="CheY-like_superfamily"/>
</dbReference>
<protein>
    <submittedName>
        <fullName evidence="3">Response regulator</fullName>
    </submittedName>
</protein>
<evidence type="ECO:0000313" key="4">
    <source>
        <dbReference type="Proteomes" id="UP000306918"/>
    </source>
</evidence>
<accession>A0A4S8HRU9</accession>
<feature type="modified residue" description="4-aspartylphosphate" evidence="1">
    <location>
        <position position="65"/>
    </location>
</feature>
<dbReference type="PROSITE" id="PS50110">
    <property type="entry name" value="RESPONSE_REGULATORY"/>
    <property type="match status" value="1"/>
</dbReference>
<dbReference type="OrthoDB" id="1121174at2"/>
<dbReference type="Gene3D" id="3.40.50.2300">
    <property type="match status" value="1"/>
</dbReference>
<dbReference type="Pfam" id="PF00072">
    <property type="entry name" value="Response_reg"/>
    <property type="match status" value="1"/>
</dbReference>
<dbReference type="RefSeq" id="WP_136578203.1">
    <property type="nucleotide sequence ID" value="NZ_STFF01000004.1"/>
</dbReference>
<keyword evidence="4" id="KW-1185">Reference proteome</keyword>
<dbReference type="SMART" id="SM00448">
    <property type="entry name" value="REC"/>
    <property type="match status" value="1"/>
</dbReference>
<comment type="caution">
    <text evidence="3">The sequence shown here is derived from an EMBL/GenBank/DDBJ whole genome shotgun (WGS) entry which is preliminary data.</text>
</comment>
<dbReference type="EMBL" id="STFF01000004">
    <property type="protein sequence ID" value="THU38247.1"/>
    <property type="molecule type" value="Genomic_DNA"/>
</dbReference>
<evidence type="ECO:0000259" key="2">
    <source>
        <dbReference type="PROSITE" id="PS50110"/>
    </source>
</evidence>
<evidence type="ECO:0000256" key="1">
    <source>
        <dbReference type="PROSITE-ProRule" id="PRU00169"/>
    </source>
</evidence>